<feature type="compositionally biased region" description="Gly residues" evidence="1">
    <location>
        <begin position="411"/>
        <end position="420"/>
    </location>
</feature>
<keyword evidence="3" id="KW-1185">Reference proteome</keyword>
<dbReference type="AlphaFoldDB" id="A0AAD3DTG3"/>
<dbReference type="InterPro" id="IPR036188">
    <property type="entry name" value="FAD/NAD-bd_sf"/>
</dbReference>
<comment type="caution">
    <text evidence="2">The sequence shown here is derived from an EMBL/GenBank/DDBJ whole genome shotgun (WGS) entry which is preliminary data.</text>
</comment>
<feature type="region of interest" description="Disordered" evidence="1">
    <location>
        <begin position="281"/>
        <end position="307"/>
    </location>
</feature>
<proteinExistence type="predicted"/>
<reference evidence="2 3" key="1">
    <citation type="journal article" date="2021" name="Sci. Rep.">
        <title>Genome sequencing of the multicellular alga Astrephomene provides insights into convergent evolution of germ-soma differentiation.</title>
        <authorList>
            <person name="Yamashita S."/>
            <person name="Yamamoto K."/>
            <person name="Matsuzaki R."/>
            <person name="Suzuki S."/>
            <person name="Yamaguchi H."/>
            <person name="Hirooka S."/>
            <person name="Minakuchi Y."/>
            <person name="Miyagishima S."/>
            <person name="Kawachi M."/>
            <person name="Toyoda A."/>
            <person name="Nozaki H."/>
        </authorList>
    </citation>
    <scope>NUCLEOTIDE SEQUENCE [LARGE SCALE GENOMIC DNA]</scope>
    <source>
        <strain evidence="2 3">NIES-4017</strain>
    </source>
</reference>
<evidence type="ECO:0000313" key="3">
    <source>
        <dbReference type="Proteomes" id="UP001054857"/>
    </source>
</evidence>
<dbReference type="EMBL" id="BMAR01000015">
    <property type="protein sequence ID" value="GFR46742.1"/>
    <property type="molecule type" value="Genomic_DNA"/>
</dbReference>
<organism evidence="2 3">
    <name type="scientific">Astrephomene gubernaculifera</name>
    <dbReference type="NCBI Taxonomy" id="47775"/>
    <lineage>
        <taxon>Eukaryota</taxon>
        <taxon>Viridiplantae</taxon>
        <taxon>Chlorophyta</taxon>
        <taxon>core chlorophytes</taxon>
        <taxon>Chlorophyceae</taxon>
        <taxon>CS clade</taxon>
        <taxon>Chlamydomonadales</taxon>
        <taxon>Astrephomenaceae</taxon>
        <taxon>Astrephomene</taxon>
    </lineage>
</organism>
<gene>
    <name evidence="2" type="ORF">Agub_g8365</name>
</gene>
<dbReference type="Proteomes" id="UP001054857">
    <property type="component" value="Unassembled WGS sequence"/>
</dbReference>
<name>A0AAD3DTG3_9CHLO</name>
<evidence type="ECO:0000313" key="2">
    <source>
        <dbReference type="EMBL" id="GFR46742.1"/>
    </source>
</evidence>
<accession>A0AAD3DTG3</accession>
<protein>
    <submittedName>
        <fullName evidence="2">Uncharacterized protein</fullName>
    </submittedName>
</protein>
<feature type="region of interest" description="Disordered" evidence="1">
    <location>
        <begin position="407"/>
        <end position="428"/>
    </location>
</feature>
<evidence type="ECO:0000256" key="1">
    <source>
        <dbReference type="SAM" id="MobiDB-lite"/>
    </source>
</evidence>
<dbReference type="Gene3D" id="3.50.50.60">
    <property type="entry name" value="FAD/NAD(P)-binding domain"/>
    <property type="match status" value="1"/>
</dbReference>
<sequence length="502" mass="50776">MSSSSPPDTPRTTACSTQLYRSVVSPRVGNLFFIGNEATTFNNVLTSGLQSLWLLHLLLGGLRLPHPREQLADTLSQQRWRQRVMPPQLLSSSALMLYQQRYHDQLLADMGHQPRRKRAARRGGSECFGLYTSEDYAELFREEAIPGLAEAAAAAAAAAPQRTAAEVVAAAVTLMPAAAAIGARLDLAVMAGGGGGGGGSTAAGGQNPRRAVLLPVCASNNSCGGAAIAVAVGGGTSSEHTSALVTGANAAGPATVESNSYIGSFDSPRVGSAAAAAAARGRVAEGAPPSAPLEPLRENEGSGGKQRYLRPPVAADGGGMCGDGLLDNCFNCNGNCSGCDGRVSNGPSADPAAATCLDTGGAASIFTTTAAVSFVRQPPAAAVAPPPVPLAHRVRLHVLHLINRSSSGAHNSGGGGGGGAANASHSHPHQQILGATEDVLELQMPSSYGILTSRQPDSSLAATSLAAGGAGGVGLSSSMCFDMLRHGAPNVYHELVGTLDVN</sequence>